<dbReference type="PANTHER" id="PTHR12933:SF0">
    <property type="entry name" value="U3 SMALL NUCLEOLAR RNA-ASSOCIATED PROTEIN 25 HOMOLOG"/>
    <property type="match status" value="1"/>
</dbReference>
<evidence type="ECO:0000256" key="4">
    <source>
        <dbReference type="ARBA" id="ARBA00011192"/>
    </source>
</evidence>
<dbReference type="InterPro" id="IPR053940">
    <property type="entry name" value="UTP25_NTPase-like"/>
</dbReference>
<dbReference type="InterPro" id="IPR053939">
    <property type="entry name" value="UTP25_C"/>
</dbReference>
<evidence type="ECO:0000256" key="7">
    <source>
        <dbReference type="ARBA" id="ARBA00022552"/>
    </source>
</evidence>
<feature type="domain" description="UTP25 C-terminal" evidence="12">
    <location>
        <begin position="376"/>
        <end position="574"/>
    </location>
</feature>
<feature type="compositionally biased region" description="Acidic residues" evidence="11">
    <location>
        <begin position="1"/>
        <end position="12"/>
    </location>
</feature>
<dbReference type="GeneID" id="54482815"/>
<dbReference type="GO" id="GO:0034511">
    <property type="term" value="F:U3 snoRNA binding"/>
    <property type="evidence" value="ECO:0007669"/>
    <property type="project" value="InterPro"/>
</dbReference>
<keyword evidence="6 10" id="KW-0690">Ribosome biogenesis</keyword>
<dbReference type="Gene3D" id="3.40.50.300">
    <property type="entry name" value="P-loop containing nucleotide triphosphate hydrolases"/>
    <property type="match status" value="1"/>
</dbReference>
<evidence type="ECO:0000256" key="3">
    <source>
        <dbReference type="ARBA" id="ARBA00009223"/>
    </source>
</evidence>
<keyword evidence="8 10" id="KW-0539">Nucleus</keyword>
<evidence type="ECO:0000256" key="6">
    <source>
        <dbReference type="ARBA" id="ARBA00022517"/>
    </source>
</evidence>
<organism evidence="14 15">
    <name type="scientific">Pseudovirgaria hyperparasitica</name>
    <dbReference type="NCBI Taxonomy" id="470096"/>
    <lineage>
        <taxon>Eukaryota</taxon>
        <taxon>Fungi</taxon>
        <taxon>Dikarya</taxon>
        <taxon>Ascomycota</taxon>
        <taxon>Pezizomycotina</taxon>
        <taxon>Dothideomycetes</taxon>
        <taxon>Dothideomycetes incertae sedis</taxon>
        <taxon>Acrospermales</taxon>
        <taxon>Acrospermaceae</taxon>
        <taxon>Pseudovirgaria</taxon>
    </lineage>
</organism>
<dbReference type="GO" id="GO:0032040">
    <property type="term" value="C:small-subunit processome"/>
    <property type="evidence" value="ECO:0007669"/>
    <property type="project" value="TreeGrafter"/>
</dbReference>
<dbReference type="InterPro" id="IPR010678">
    <property type="entry name" value="UTP25"/>
</dbReference>
<dbReference type="PANTHER" id="PTHR12933">
    <property type="entry name" value="ORF PROTEIN-RELATED"/>
    <property type="match status" value="1"/>
</dbReference>
<evidence type="ECO:0000259" key="13">
    <source>
        <dbReference type="Pfam" id="PF22916"/>
    </source>
</evidence>
<dbReference type="Proteomes" id="UP000799437">
    <property type="component" value="Unassembled WGS sequence"/>
</dbReference>
<keyword evidence="9 10" id="KW-0687">Ribonucleoprotein</keyword>
<comment type="function">
    <text evidence="1 10">DEAD-box RNA helicase-like protein required for pre-18S rRNA processing, specifically at sites A0, A1, and A2.</text>
</comment>
<feature type="region of interest" description="Disordered" evidence="11">
    <location>
        <begin position="1"/>
        <end position="21"/>
    </location>
</feature>
<gene>
    <name evidence="14" type="ORF">EJ05DRAFT_436721</name>
</gene>
<dbReference type="GO" id="GO:0000462">
    <property type="term" value="P:maturation of SSU-rRNA from tricistronic rRNA transcript (SSU-rRNA, 5.8S rRNA, LSU-rRNA)"/>
    <property type="evidence" value="ECO:0007669"/>
    <property type="project" value="TreeGrafter"/>
</dbReference>
<dbReference type="EMBL" id="ML996569">
    <property type="protein sequence ID" value="KAF2759699.1"/>
    <property type="molecule type" value="Genomic_DNA"/>
</dbReference>
<dbReference type="OrthoDB" id="10264378at2759"/>
<proteinExistence type="inferred from homology"/>
<dbReference type="Pfam" id="PF22916">
    <property type="entry name" value="UTP25_NTPase-like"/>
    <property type="match status" value="1"/>
</dbReference>
<keyword evidence="7 10" id="KW-0698">rRNA processing</keyword>
<comment type="subcellular location">
    <subcellularLocation>
        <location evidence="2 10">Nucleus</location>
        <location evidence="2 10">Nucleolus</location>
    </subcellularLocation>
</comment>
<dbReference type="GO" id="GO:0019843">
    <property type="term" value="F:rRNA binding"/>
    <property type="evidence" value="ECO:0007669"/>
    <property type="project" value="TreeGrafter"/>
</dbReference>
<dbReference type="InterPro" id="IPR027417">
    <property type="entry name" value="P-loop_NTPase"/>
</dbReference>
<comment type="subunit">
    <text evidence="4 10">Component of the ribosomal small subunit (SSU) processome composed of at least 40 protein subunits and snoRNA U3.</text>
</comment>
<dbReference type="AlphaFoldDB" id="A0A6A6WC02"/>
<evidence type="ECO:0000256" key="9">
    <source>
        <dbReference type="ARBA" id="ARBA00023274"/>
    </source>
</evidence>
<evidence type="ECO:0000256" key="10">
    <source>
        <dbReference type="RuleBase" id="RU365070"/>
    </source>
</evidence>
<dbReference type="RefSeq" id="XP_033602150.1">
    <property type="nucleotide sequence ID" value="XM_033741761.1"/>
</dbReference>
<feature type="domain" description="UTP25 NTP hydrolase-like" evidence="13">
    <location>
        <begin position="106"/>
        <end position="363"/>
    </location>
</feature>
<protein>
    <recommendedName>
        <fullName evidence="5 10">U3 small nucleolar RNA-associated protein 25</fullName>
        <shortName evidence="10">U3 snoRNA-associated protein 25</shortName>
    </recommendedName>
</protein>
<evidence type="ECO:0000313" key="15">
    <source>
        <dbReference type="Proteomes" id="UP000799437"/>
    </source>
</evidence>
<dbReference type="Pfam" id="PF06862">
    <property type="entry name" value="Utp25_C"/>
    <property type="match status" value="1"/>
</dbReference>
<keyword evidence="15" id="KW-1185">Reference proteome</keyword>
<evidence type="ECO:0000313" key="14">
    <source>
        <dbReference type="EMBL" id="KAF2759699.1"/>
    </source>
</evidence>
<name>A0A6A6WC02_9PEZI</name>
<comment type="similarity">
    <text evidence="3 10">Belongs to the UTP25 family.</text>
</comment>
<evidence type="ECO:0000259" key="12">
    <source>
        <dbReference type="Pfam" id="PF06862"/>
    </source>
</evidence>
<reference evidence="14" key="1">
    <citation type="journal article" date="2020" name="Stud. Mycol.">
        <title>101 Dothideomycetes genomes: a test case for predicting lifestyles and emergence of pathogens.</title>
        <authorList>
            <person name="Haridas S."/>
            <person name="Albert R."/>
            <person name="Binder M."/>
            <person name="Bloem J."/>
            <person name="Labutti K."/>
            <person name="Salamov A."/>
            <person name="Andreopoulos B."/>
            <person name="Baker S."/>
            <person name="Barry K."/>
            <person name="Bills G."/>
            <person name="Bluhm B."/>
            <person name="Cannon C."/>
            <person name="Castanera R."/>
            <person name="Culley D."/>
            <person name="Daum C."/>
            <person name="Ezra D."/>
            <person name="Gonzalez J."/>
            <person name="Henrissat B."/>
            <person name="Kuo A."/>
            <person name="Liang C."/>
            <person name="Lipzen A."/>
            <person name="Lutzoni F."/>
            <person name="Magnuson J."/>
            <person name="Mondo S."/>
            <person name="Nolan M."/>
            <person name="Ohm R."/>
            <person name="Pangilinan J."/>
            <person name="Park H.-J."/>
            <person name="Ramirez L."/>
            <person name="Alfaro M."/>
            <person name="Sun H."/>
            <person name="Tritt A."/>
            <person name="Yoshinaga Y."/>
            <person name="Zwiers L.-H."/>
            <person name="Turgeon B."/>
            <person name="Goodwin S."/>
            <person name="Spatafora J."/>
            <person name="Crous P."/>
            <person name="Grigoriev I."/>
        </authorList>
    </citation>
    <scope>NUCLEOTIDE SEQUENCE</scope>
    <source>
        <strain evidence="14">CBS 121739</strain>
    </source>
</reference>
<evidence type="ECO:0000256" key="2">
    <source>
        <dbReference type="ARBA" id="ARBA00004604"/>
    </source>
</evidence>
<evidence type="ECO:0000256" key="8">
    <source>
        <dbReference type="ARBA" id="ARBA00023242"/>
    </source>
</evidence>
<evidence type="ECO:0000256" key="11">
    <source>
        <dbReference type="SAM" id="MobiDB-lite"/>
    </source>
</evidence>
<sequence length="575" mass="64080">MQSSADEDETDPFELHFANPDEDELSNKIKAAQENSWTPQKLSPSADYKMTGQYPGNFTPRHVPGVEGLVDKGFNIKPRLSEASRKLLKKATALEQALFPIIFDNQDLLFGARTPSNADRLRNLVSLHALNHLYKTRDRIIKNNTKLARDKTGSLELRDQGFTRPKVLILTATRSACYKIVQAMLAIASPEQQENKKRFEDAFILDNPIPSDRPADYIDLFAGNNDDEFRVGMKFTRKTVKFFSKFANSDIILASPLGLRRSLTTTDKKGSPPNTDFLSSIEICIVDQADALLMQNWDHLTHIFTHLNALPRNPAGTDFSRVRNWCLNAHSPFLRQTILLAAYLTPDLNALFTAHMRNIAGRVKICPANYPGHLAVPMPIKQTFNRIAAPSPLAAPDTRFAHFCTAIVPALAARSKRASANSSTTAAGTLVCVPSYYDFVRLRNFFATSTAAQNISFGAISEYSSPTQVRQARSHFGTGRFSVLLYSGRAHHFQRYRIRGVRSVVWYGVPDNAVFYGEGLEMVLASVEKGVVGVGEARVRMLFTRWDGLGLERVVGSERVRGMVGEAMGDVFEFV</sequence>
<accession>A0A6A6WC02</accession>
<evidence type="ECO:0000256" key="5">
    <source>
        <dbReference type="ARBA" id="ARBA00015422"/>
    </source>
</evidence>
<evidence type="ECO:0000256" key="1">
    <source>
        <dbReference type="ARBA" id="ARBA00002883"/>
    </source>
</evidence>